<proteinExistence type="predicted"/>
<keyword evidence="3" id="KW-1185">Reference proteome</keyword>
<dbReference type="OrthoDB" id="151099at2"/>
<dbReference type="STRING" id="1202450.B586_12210"/>
<sequence>MTLITRRFAWVGAFRLAGLAGRDGLAAVMVTSGVRQAARTHYTWGDGEKVKIKGRRGIETIFRLSPASPTRQVRPVKPTTTRDGPSLT</sequence>
<accession>A0A0I9UYI0</accession>
<dbReference type="Proteomes" id="UP000036334">
    <property type="component" value="Unassembled WGS sequence"/>
</dbReference>
<evidence type="ECO:0000313" key="2">
    <source>
        <dbReference type="EMBL" id="KLO35058.1"/>
    </source>
</evidence>
<evidence type="ECO:0000313" key="3">
    <source>
        <dbReference type="Proteomes" id="UP000036334"/>
    </source>
</evidence>
<evidence type="ECO:0000256" key="1">
    <source>
        <dbReference type="SAM" id="MobiDB-lite"/>
    </source>
</evidence>
<comment type="caution">
    <text evidence="2">The sequence shown here is derived from an EMBL/GenBank/DDBJ whole genome shotgun (WGS) entry which is preliminary data.</text>
</comment>
<gene>
    <name evidence="2" type="ORF">ABH38_17150</name>
</gene>
<dbReference type="EMBL" id="LDPR01000018">
    <property type="protein sequence ID" value="KLO35058.1"/>
    <property type="molecule type" value="Genomic_DNA"/>
</dbReference>
<dbReference type="RefSeq" id="WP_047316099.1">
    <property type="nucleotide sequence ID" value="NZ_LDPQ01000021.1"/>
</dbReference>
<protein>
    <submittedName>
        <fullName evidence="2">Uncharacterized protein</fullName>
    </submittedName>
</protein>
<reference evidence="2 3" key="1">
    <citation type="submission" date="2015-05" db="EMBL/GenBank/DDBJ databases">
        <title>Genome sequence of Mycobacterium haemophilum.</title>
        <authorList>
            <person name="Greninger A.L."/>
            <person name="Cunningham G."/>
            <person name="Miller S."/>
        </authorList>
    </citation>
    <scope>NUCLEOTIDE SEQUENCE [LARGE SCALE GENOMIC DNA]</scope>
    <source>
        <strain evidence="3">UC1</strain>
    </source>
</reference>
<dbReference type="PATRIC" id="fig|29311.18.peg.2137"/>
<feature type="region of interest" description="Disordered" evidence="1">
    <location>
        <begin position="67"/>
        <end position="88"/>
    </location>
</feature>
<organism evidence="2 3">
    <name type="scientific">Mycobacterium haemophilum</name>
    <dbReference type="NCBI Taxonomy" id="29311"/>
    <lineage>
        <taxon>Bacteria</taxon>
        <taxon>Bacillati</taxon>
        <taxon>Actinomycetota</taxon>
        <taxon>Actinomycetes</taxon>
        <taxon>Mycobacteriales</taxon>
        <taxon>Mycobacteriaceae</taxon>
        <taxon>Mycobacterium</taxon>
    </lineage>
</organism>
<name>A0A0I9UYI0_9MYCO</name>
<feature type="compositionally biased region" description="Polar residues" evidence="1">
    <location>
        <begin position="78"/>
        <end position="88"/>
    </location>
</feature>
<dbReference type="AlphaFoldDB" id="A0A0I9UYI0"/>